<dbReference type="AlphaFoldDB" id="A0A6A5BV83"/>
<dbReference type="VEuPathDB" id="AmoebaDB:NF0049990"/>
<keyword evidence="2" id="KW-1185">Reference proteome</keyword>
<name>A0A6A5BV83_NAEFO</name>
<dbReference type="VEuPathDB" id="AmoebaDB:FDP41_011854"/>
<organism evidence="1 2">
    <name type="scientific">Naegleria fowleri</name>
    <name type="common">Brain eating amoeba</name>
    <dbReference type="NCBI Taxonomy" id="5763"/>
    <lineage>
        <taxon>Eukaryota</taxon>
        <taxon>Discoba</taxon>
        <taxon>Heterolobosea</taxon>
        <taxon>Tetramitia</taxon>
        <taxon>Eutetramitia</taxon>
        <taxon>Vahlkampfiidae</taxon>
        <taxon>Naegleria</taxon>
    </lineage>
</organism>
<evidence type="ECO:0000313" key="2">
    <source>
        <dbReference type="Proteomes" id="UP000444721"/>
    </source>
</evidence>
<dbReference type="InterPro" id="IPR036047">
    <property type="entry name" value="F-box-like_dom_sf"/>
</dbReference>
<evidence type="ECO:0000313" key="1">
    <source>
        <dbReference type="EMBL" id="KAF0981993.1"/>
    </source>
</evidence>
<dbReference type="OrthoDB" id="10374414at2759"/>
<dbReference type="SUPFAM" id="SSF81383">
    <property type="entry name" value="F-box domain"/>
    <property type="match status" value="1"/>
</dbReference>
<evidence type="ECO:0008006" key="3">
    <source>
        <dbReference type="Google" id="ProtNLM"/>
    </source>
</evidence>
<comment type="caution">
    <text evidence="1">The sequence shown here is derived from an EMBL/GenBank/DDBJ whole genome shotgun (WGS) entry which is preliminary data.</text>
</comment>
<protein>
    <recommendedName>
        <fullName evidence="3">F-box domain-containing protein</fullName>
    </recommendedName>
</protein>
<dbReference type="Proteomes" id="UP000444721">
    <property type="component" value="Unassembled WGS sequence"/>
</dbReference>
<dbReference type="VEuPathDB" id="AmoebaDB:NfTy_022170"/>
<reference evidence="1 2" key="1">
    <citation type="journal article" date="2019" name="Sci. Rep.">
        <title>Nanopore sequencing improves the draft genome of the human pathogenic amoeba Naegleria fowleri.</title>
        <authorList>
            <person name="Liechti N."/>
            <person name="Schurch N."/>
            <person name="Bruggmann R."/>
            <person name="Wittwer M."/>
        </authorList>
    </citation>
    <scope>NUCLEOTIDE SEQUENCE [LARGE SCALE GENOMIC DNA]</scope>
    <source>
        <strain evidence="1 2">ATCC 30894</strain>
    </source>
</reference>
<dbReference type="EMBL" id="VFQX01000012">
    <property type="protein sequence ID" value="KAF0981993.1"/>
    <property type="molecule type" value="Genomic_DNA"/>
</dbReference>
<dbReference type="GeneID" id="68119069"/>
<dbReference type="RefSeq" id="XP_044566706.1">
    <property type="nucleotide sequence ID" value="XM_044702309.1"/>
</dbReference>
<proteinExistence type="predicted"/>
<sequence>MRDLFNLLCGDENVCLHVLTFLDMSSICIIHRVNKHFHNLLESTVGDRCIYGLKVYQIAFKILNYSSEFKKKGMMMNEALILNFFNWGHKAPNNQTELDCRSSEGVGTNSSNLKSFFLNNTTNSIVRRINMDRNKPSLFKEILKEFYFFPFHRIGFRSEAYASYKSKHDELLIERWRPCKLIAQILKQFGNSIQDVIVDFQNYLMMYTQNNWSLSKNDVGKSAVMIEAGNLSLEQSRFIEIPDISDSDLLFHYLDKFSSLLRMYEVGVATKISIKRSTVTSNSWRNPQYDMKTPTECEDIFCKAQSSVRAITLVGGLKKQIEYNLSTELSEMREELFGNSKHHAYVWTAGCSAYNARQQVFIICPKDWDVLKLKSYEKHISF</sequence>
<accession>A0A6A5BV83</accession>
<gene>
    <name evidence="1" type="ORF">FDP41_011854</name>
</gene>